<keyword evidence="1" id="KW-1133">Transmembrane helix</keyword>
<dbReference type="EMBL" id="JAKLTR010000018">
    <property type="protein sequence ID" value="MCG2617210.1"/>
    <property type="molecule type" value="Genomic_DNA"/>
</dbReference>
<sequence length="54" mass="6067">MKANIILFFLFTNLILLSSCGAVETVFKAGMWWAFFLVGLVVVLILFLISKAKK</sequence>
<evidence type="ECO:0008006" key="4">
    <source>
        <dbReference type="Google" id="ProtNLM"/>
    </source>
</evidence>
<keyword evidence="1" id="KW-0812">Transmembrane</keyword>
<proteinExistence type="predicted"/>
<accession>A0ABS9KY09</accession>
<keyword evidence="3" id="KW-1185">Reference proteome</keyword>
<protein>
    <recommendedName>
        <fullName evidence="4">Phosphatidate cytidylyltransferase</fullName>
    </recommendedName>
</protein>
<dbReference type="RefSeq" id="WP_237875747.1">
    <property type="nucleotide sequence ID" value="NZ_JAKLTR010000018.1"/>
</dbReference>
<feature type="transmembrane region" description="Helical" evidence="1">
    <location>
        <begin position="32"/>
        <end position="49"/>
    </location>
</feature>
<evidence type="ECO:0000313" key="3">
    <source>
        <dbReference type="Proteomes" id="UP001165367"/>
    </source>
</evidence>
<organism evidence="2 3">
    <name type="scientific">Terrimonas ginsenosidimutans</name>
    <dbReference type="NCBI Taxonomy" id="2908004"/>
    <lineage>
        <taxon>Bacteria</taxon>
        <taxon>Pseudomonadati</taxon>
        <taxon>Bacteroidota</taxon>
        <taxon>Chitinophagia</taxon>
        <taxon>Chitinophagales</taxon>
        <taxon>Chitinophagaceae</taxon>
        <taxon>Terrimonas</taxon>
    </lineage>
</organism>
<comment type="caution">
    <text evidence="2">The sequence shown here is derived from an EMBL/GenBank/DDBJ whole genome shotgun (WGS) entry which is preliminary data.</text>
</comment>
<evidence type="ECO:0000313" key="2">
    <source>
        <dbReference type="EMBL" id="MCG2617210.1"/>
    </source>
</evidence>
<keyword evidence="1" id="KW-0472">Membrane</keyword>
<dbReference type="PROSITE" id="PS51257">
    <property type="entry name" value="PROKAR_LIPOPROTEIN"/>
    <property type="match status" value="1"/>
</dbReference>
<dbReference type="Proteomes" id="UP001165367">
    <property type="component" value="Unassembled WGS sequence"/>
</dbReference>
<name>A0ABS9KY09_9BACT</name>
<evidence type="ECO:0000256" key="1">
    <source>
        <dbReference type="SAM" id="Phobius"/>
    </source>
</evidence>
<gene>
    <name evidence="2" type="ORF">LZZ85_23140</name>
</gene>
<reference evidence="2" key="1">
    <citation type="submission" date="2022-01" db="EMBL/GenBank/DDBJ databases">
        <authorList>
            <person name="Jo J.-H."/>
            <person name="Im W.-T."/>
        </authorList>
    </citation>
    <scope>NUCLEOTIDE SEQUENCE</scope>
    <source>
        <strain evidence="2">NA20</strain>
    </source>
</reference>